<accession>A0A9W9YNK2</accession>
<protein>
    <recommendedName>
        <fullName evidence="1">Lyase catalytic domain-containing protein</fullName>
    </recommendedName>
</protein>
<dbReference type="EMBL" id="MU827311">
    <property type="protein sequence ID" value="KAJ7360119.1"/>
    <property type="molecule type" value="Genomic_DNA"/>
</dbReference>
<dbReference type="AlphaFoldDB" id="A0A9W9YNK2"/>
<dbReference type="GO" id="GO:0006027">
    <property type="term" value="P:glycosaminoglycan catabolic process"/>
    <property type="evidence" value="ECO:0007669"/>
    <property type="project" value="InterPro"/>
</dbReference>
<organism evidence="2 3">
    <name type="scientific">Desmophyllum pertusum</name>
    <dbReference type="NCBI Taxonomy" id="174260"/>
    <lineage>
        <taxon>Eukaryota</taxon>
        <taxon>Metazoa</taxon>
        <taxon>Cnidaria</taxon>
        <taxon>Anthozoa</taxon>
        <taxon>Hexacorallia</taxon>
        <taxon>Scleractinia</taxon>
        <taxon>Caryophylliina</taxon>
        <taxon>Caryophylliidae</taxon>
        <taxon>Desmophyllum</taxon>
    </lineage>
</organism>
<feature type="domain" description="Lyase catalytic" evidence="1">
    <location>
        <begin position="3"/>
        <end position="87"/>
    </location>
</feature>
<dbReference type="InterPro" id="IPR015177">
    <property type="entry name" value="Lyase_catalyt"/>
</dbReference>
<comment type="caution">
    <text evidence="2">The sequence shown here is derived from an EMBL/GenBank/DDBJ whole genome shotgun (WGS) entry which is preliminary data.</text>
</comment>
<evidence type="ECO:0000259" key="1">
    <source>
        <dbReference type="Pfam" id="PF09093"/>
    </source>
</evidence>
<dbReference type="PANTHER" id="PTHR37322:SF3">
    <property type="entry name" value="CHONDROITIN SULFATE ABC EXOLYASE"/>
    <property type="match status" value="1"/>
</dbReference>
<gene>
    <name evidence="2" type="ORF">OS493_018104</name>
</gene>
<reference evidence="2" key="1">
    <citation type="submission" date="2023-01" db="EMBL/GenBank/DDBJ databases">
        <title>Genome assembly of the deep-sea coral Lophelia pertusa.</title>
        <authorList>
            <person name="Herrera S."/>
            <person name="Cordes E."/>
        </authorList>
    </citation>
    <scope>NUCLEOTIDE SEQUENCE</scope>
    <source>
        <strain evidence="2">USNM1676648</strain>
        <tissue evidence="2">Polyp</tissue>
    </source>
</reference>
<proteinExistence type="predicted"/>
<dbReference type="Pfam" id="PF09093">
    <property type="entry name" value="Lyase_catalyt"/>
    <property type="match status" value="1"/>
</dbReference>
<evidence type="ECO:0000313" key="3">
    <source>
        <dbReference type="Proteomes" id="UP001163046"/>
    </source>
</evidence>
<name>A0A9W9YNK2_9CNID</name>
<dbReference type="Gene3D" id="1.50.10.100">
    <property type="entry name" value="Chondroitin AC/alginate lyase"/>
    <property type="match status" value="1"/>
</dbReference>
<dbReference type="InterPro" id="IPR039174">
    <property type="entry name" value="Chondroitin_ABC_lyase"/>
</dbReference>
<keyword evidence="3" id="KW-1185">Reference proteome</keyword>
<dbReference type="InterPro" id="IPR008929">
    <property type="entry name" value="Chondroitin_lyas"/>
</dbReference>
<evidence type="ECO:0000313" key="2">
    <source>
        <dbReference type="EMBL" id="KAJ7360119.1"/>
    </source>
</evidence>
<dbReference type="PANTHER" id="PTHR37322">
    <property type="match status" value="1"/>
</dbReference>
<sequence>MQLFAVLMMPSTTTEQKQMKIRDMEALGRWYANALSPNEGLAGTLKPDHVGYHHNSYYASAYTPHALHCSAFIEYLLSGTSFALGENHF</sequence>
<dbReference type="Proteomes" id="UP001163046">
    <property type="component" value="Unassembled WGS sequence"/>
</dbReference>
<dbReference type="OrthoDB" id="5950258at2759"/>
<dbReference type="SUPFAM" id="SSF48230">
    <property type="entry name" value="Chondroitin AC/alginate lyase"/>
    <property type="match status" value="1"/>
</dbReference>